<dbReference type="GO" id="GO:0030686">
    <property type="term" value="C:90S preribosome"/>
    <property type="evidence" value="ECO:0007669"/>
    <property type="project" value="TreeGrafter"/>
</dbReference>
<dbReference type="EMBL" id="QMKO01001699">
    <property type="protein sequence ID" value="RTG87280.1"/>
    <property type="molecule type" value="Genomic_DNA"/>
</dbReference>
<dbReference type="Proteomes" id="UP000290809">
    <property type="component" value="Unassembled WGS sequence"/>
</dbReference>
<proteinExistence type="predicted"/>
<evidence type="ECO:0000256" key="2">
    <source>
        <dbReference type="ARBA" id="ARBA00022679"/>
    </source>
</evidence>
<dbReference type="InterPro" id="IPR013562">
    <property type="entry name" value="TmcA/NAT10_N"/>
</dbReference>
<evidence type="ECO:0000256" key="1">
    <source>
        <dbReference type="ARBA" id="ARBA00004123"/>
    </source>
</evidence>
<dbReference type="GO" id="GO:1990883">
    <property type="term" value="F:18S rRNA cytidine N-acetyltransferase activity"/>
    <property type="evidence" value="ECO:0007669"/>
    <property type="project" value="TreeGrafter"/>
</dbReference>
<dbReference type="InterPro" id="IPR032672">
    <property type="entry name" value="TmcA/NAT10/Kre33"/>
</dbReference>
<evidence type="ECO:0000259" key="7">
    <source>
        <dbReference type="Pfam" id="PF08351"/>
    </source>
</evidence>
<gene>
    <name evidence="8" type="ORF">DC041_0012457</name>
</gene>
<sequence length="439" mass="48457">MIAAFRTSLLAVKSPQEEPQTFEVCCLRINPNVFSKRRKAGLTSDATIFEQFVCSTDIRWCYYDESHKILGQTFDMCVLQDFEALTPNLLARTIETVSGGGLIVFLLKSMTSLQQLCTMAMDIHSRYRTESQHNVVGRFNERFLLSLASNPRCLVLDDRWNILPLSRKVLNSLTSLKADISDESILLEQKELQKLKLQNKGCNKNTQDTTSLATANSLLSSIGAGAKETSSSSAFVVVTSGRGRGKSAALGLGLAAAFETGLPNLYVTAPSPENLNTLMQFVVNGLNAFQYEEHQDYIVSRSMNPEHNQATVRIDVYRRSHRQSLIYLPPWEMAALSSVKQADLVCIDEAAAIPLPLVQSIISGPRIVFMASTINGYEGTGRSLSFKLLRQLRSQCTISGTTSKLSTDDVKSKSVQSTGKDKMLLGKGFRSGKIFKVLL</sequence>
<dbReference type="Pfam" id="PF05127">
    <property type="entry name" value="NAT10_TcmA_helicase"/>
    <property type="match status" value="1"/>
</dbReference>
<dbReference type="GO" id="GO:1904812">
    <property type="term" value="P:rRNA acetylation involved in maturation of SSU-rRNA"/>
    <property type="evidence" value="ECO:0007669"/>
    <property type="project" value="TreeGrafter"/>
</dbReference>
<comment type="subcellular location">
    <subcellularLocation>
        <location evidence="1">Nucleus</location>
    </subcellularLocation>
</comment>
<keyword evidence="5" id="KW-0012">Acyltransferase</keyword>
<dbReference type="PANTHER" id="PTHR10925">
    <property type="entry name" value="N-ACETYLTRANSFERASE 10"/>
    <property type="match status" value="1"/>
</dbReference>
<evidence type="ECO:0000313" key="8">
    <source>
        <dbReference type="EMBL" id="RTG87280.1"/>
    </source>
</evidence>
<keyword evidence="4" id="KW-0067">ATP-binding</keyword>
<feature type="domain" description="TmcA/NAT10 N-terminal" evidence="7">
    <location>
        <begin position="48"/>
        <end position="157"/>
    </location>
</feature>
<organism evidence="8 9">
    <name type="scientific">Schistosoma bovis</name>
    <name type="common">Blood fluke</name>
    <dbReference type="NCBI Taxonomy" id="6184"/>
    <lineage>
        <taxon>Eukaryota</taxon>
        <taxon>Metazoa</taxon>
        <taxon>Spiralia</taxon>
        <taxon>Lophotrochozoa</taxon>
        <taxon>Platyhelminthes</taxon>
        <taxon>Trematoda</taxon>
        <taxon>Digenea</taxon>
        <taxon>Strigeidida</taxon>
        <taxon>Schistosomatoidea</taxon>
        <taxon>Schistosomatidae</taxon>
        <taxon>Schistosoma</taxon>
    </lineage>
</organism>
<evidence type="ECO:0000256" key="4">
    <source>
        <dbReference type="ARBA" id="ARBA00022840"/>
    </source>
</evidence>
<evidence type="ECO:0000313" key="9">
    <source>
        <dbReference type="Proteomes" id="UP000290809"/>
    </source>
</evidence>
<comment type="caution">
    <text evidence="8">The sequence shown here is derived from an EMBL/GenBank/DDBJ whole genome shotgun (WGS) entry which is preliminary data.</text>
</comment>
<dbReference type="Pfam" id="PF08351">
    <property type="entry name" value="TmcA_N"/>
    <property type="match status" value="1"/>
</dbReference>
<dbReference type="PANTHER" id="PTHR10925:SF5">
    <property type="entry name" value="RNA CYTIDINE ACETYLTRANSFERASE"/>
    <property type="match status" value="1"/>
</dbReference>
<keyword evidence="9" id="KW-1185">Reference proteome</keyword>
<name>A0A430QHV9_SCHBO</name>
<dbReference type="Gene3D" id="3.40.50.11040">
    <property type="match status" value="1"/>
</dbReference>
<protein>
    <submittedName>
        <fullName evidence="8">N-acetyltransferase 10</fullName>
    </submittedName>
</protein>
<evidence type="ECO:0000256" key="5">
    <source>
        <dbReference type="ARBA" id="ARBA00023315"/>
    </source>
</evidence>
<dbReference type="Gene3D" id="3.40.50.300">
    <property type="entry name" value="P-loop containing nucleotide triphosphate hydrolases"/>
    <property type="match status" value="1"/>
</dbReference>
<keyword evidence="3" id="KW-0547">Nucleotide-binding</keyword>
<dbReference type="STRING" id="6184.A0A430QHV9"/>
<accession>A0A430QHV9</accession>
<reference evidence="8 9" key="1">
    <citation type="journal article" date="2019" name="PLoS Pathog.">
        <title>Genome sequence of the bovine parasite Schistosoma bovis Tanzania.</title>
        <authorList>
            <person name="Oey H."/>
            <person name="Zakrzewski M."/>
            <person name="Gobert G."/>
            <person name="Gravermann K."/>
            <person name="Stoye J."/>
            <person name="Jones M."/>
            <person name="Mcmanus D."/>
            <person name="Krause L."/>
        </authorList>
    </citation>
    <scope>NUCLEOTIDE SEQUENCE [LARGE SCALE GENOMIC DNA]</scope>
    <source>
        <strain evidence="8 9">TAN1997</strain>
    </source>
</reference>
<dbReference type="InterPro" id="IPR007807">
    <property type="entry name" value="TcmA/NAT10_helicase"/>
</dbReference>
<dbReference type="AlphaFoldDB" id="A0A430QHV9"/>
<dbReference type="InterPro" id="IPR027417">
    <property type="entry name" value="P-loop_NTPase"/>
</dbReference>
<evidence type="ECO:0000259" key="6">
    <source>
        <dbReference type="Pfam" id="PF05127"/>
    </source>
</evidence>
<dbReference type="GO" id="GO:0000049">
    <property type="term" value="F:tRNA binding"/>
    <property type="evidence" value="ECO:0007669"/>
    <property type="project" value="TreeGrafter"/>
</dbReference>
<dbReference type="GO" id="GO:0005730">
    <property type="term" value="C:nucleolus"/>
    <property type="evidence" value="ECO:0007669"/>
    <property type="project" value="TreeGrafter"/>
</dbReference>
<evidence type="ECO:0000256" key="3">
    <source>
        <dbReference type="ARBA" id="ARBA00022741"/>
    </source>
</evidence>
<feature type="domain" description="TcmA/NAT10 helicase" evidence="6">
    <location>
        <begin position="237"/>
        <end position="397"/>
    </location>
</feature>
<dbReference type="GO" id="GO:0005524">
    <property type="term" value="F:ATP binding"/>
    <property type="evidence" value="ECO:0007669"/>
    <property type="project" value="UniProtKB-KW"/>
</dbReference>
<keyword evidence="2 8" id="KW-0808">Transferase</keyword>